<reference evidence="2 3" key="1">
    <citation type="submission" date="2018-08" db="EMBL/GenBank/DDBJ databases">
        <title>Complete genome sequencing of Blastochloris tepida GI.</title>
        <authorList>
            <person name="Tsukatani Y."/>
            <person name="Mori H."/>
        </authorList>
    </citation>
    <scope>NUCLEOTIDE SEQUENCE [LARGE SCALE GENOMIC DNA]</scope>
    <source>
        <strain evidence="2 3">GI</strain>
    </source>
</reference>
<gene>
    <name evidence="2" type="ORF">BLTE_21100</name>
</gene>
<dbReference type="KEGG" id="blag:BLTE_21100"/>
<proteinExistence type="predicted"/>
<feature type="region of interest" description="Disordered" evidence="1">
    <location>
        <begin position="1"/>
        <end position="32"/>
    </location>
</feature>
<evidence type="ECO:0000313" key="3">
    <source>
        <dbReference type="Proteomes" id="UP000266934"/>
    </source>
</evidence>
<organism evidence="2 3">
    <name type="scientific">Blastochloris tepida</name>
    <dbReference type="NCBI Taxonomy" id="2233851"/>
    <lineage>
        <taxon>Bacteria</taxon>
        <taxon>Pseudomonadati</taxon>
        <taxon>Pseudomonadota</taxon>
        <taxon>Alphaproteobacteria</taxon>
        <taxon>Hyphomicrobiales</taxon>
        <taxon>Blastochloridaceae</taxon>
        <taxon>Blastochloris</taxon>
    </lineage>
</organism>
<protein>
    <submittedName>
        <fullName evidence="2">Uncharacterized protein</fullName>
    </submittedName>
</protein>
<evidence type="ECO:0000313" key="2">
    <source>
        <dbReference type="EMBL" id="BBF93425.1"/>
    </source>
</evidence>
<dbReference type="Proteomes" id="UP000266934">
    <property type="component" value="Chromosome"/>
</dbReference>
<feature type="compositionally biased region" description="Basic and acidic residues" evidence="1">
    <location>
        <begin position="1"/>
        <end position="15"/>
    </location>
</feature>
<dbReference type="AlphaFoldDB" id="A0A348G1J2"/>
<dbReference type="OrthoDB" id="8451336at2"/>
<evidence type="ECO:0000256" key="1">
    <source>
        <dbReference type="SAM" id="MobiDB-lite"/>
    </source>
</evidence>
<name>A0A348G1J2_9HYPH</name>
<dbReference type="EMBL" id="AP018907">
    <property type="protein sequence ID" value="BBF93425.1"/>
    <property type="molecule type" value="Genomic_DNA"/>
</dbReference>
<sequence length="183" mass="20376">MNDDTIKTDDERPDFPEDDALPDWAAPLTAGPIPVTSEATVDDLAAIIAPRLEALMRVYGAEPTPEGWRRLAIGLALSHEPSLRMWGVHDRPHDEPGRRKDRARLEDGWRLQKEAKRTGLPLSDVIEAHRRAERKAGRKVLAASTLYEAVRDARKIGGNLADFALRQTFEAAALKAATELERK</sequence>
<dbReference type="RefSeq" id="WP_126400198.1">
    <property type="nucleotide sequence ID" value="NZ_AP018907.1"/>
</dbReference>
<keyword evidence="3" id="KW-1185">Reference proteome</keyword>
<accession>A0A348G1J2</accession>